<feature type="region of interest" description="Disordered" evidence="1">
    <location>
        <begin position="221"/>
        <end position="254"/>
    </location>
</feature>
<gene>
    <name evidence="3" type="ORF">TrRE_jg13027</name>
</gene>
<sequence length="350" mass="37254">MLDLAVDVVATGKLPKGALHEVSEAPSWTSKPVWQVKLEPLGGGEEIDLSKEAVLRLGRSLSSCIQLPEITVSRKHALILHHACGDTYVVDVGSAHGTYVNNVMLKANVPHKLRRGSLVKFGGESAPVFLFKAFEKIERLLEDIDDLCEEDEHFPPLPTEDVKVVCGDSGVVCVSCNDKGSISKQEASLAAQTLVNTLLNAGGGVRGGGGVSSYNARGRVDISNEAQGDDRKNNKRRGITVCAEGESKDETSDGMVFDHATQAPHKKRCLTANKSVKFSTDPPTVYAQNCITPEESSESSEEGSEDGSESSFEVAVAAVPPAANEEDPTPPPSPPQLPRVDFPGDSRGAQ</sequence>
<evidence type="ECO:0000256" key="1">
    <source>
        <dbReference type="SAM" id="MobiDB-lite"/>
    </source>
</evidence>
<dbReference type="PROSITE" id="PS50006">
    <property type="entry name" value="FHA_DOMAIN"/>
    <property type="match status" value="1"/>
</dbReference>
<dbReference type="InterPro" id="IPR000253">
    <property type="entry name" value="FHA_dom"/>
</dbReference>
<dbReference type="AlphaFoldDB" id="A0A9W7A1C6"/>
<dbReference type="EMBL" id="BRXZ01001164">
    <property type="protein sequence ID" value="GMH64109.1"/>
    <property type="molecule type" value="Genomic_DNA"/>
</dbReference>
<dbReference type="SUPFAM" id="SSF49879">
    <property type="entry name" value="SMAD/FHA domain"/>
    <property type="match status" value="1"/>
</dbReference>
<feature type="compositionally biased region" description="Low complexity" evidence="1">
    <location>
        <begin position="309"/>
        <end position="323"/>
    </location>
</feature>
<feature type="compositionally biased region" description="Acidic residues" evidence="1">
    <location>
        <begin position="295"/>
        <end position="308"/>
    </location>
</feature>
<reference evidence="3" key="1">
    <citation type="submission" date="2022-07" db="EMBL/GenBank/DDBJ databases">
        <title>Genome analysis of Parmales, a sister group of diatoms, reveals the evolutionary specialization of diatoms from phago-mixotrophs to photoautotrophs.</title>
        <authorList>
            <person name="Ban H."/>
            <person name="Sato S."/>
            <person name="Yoshikawa S."/>
            <person name="Kazumasa Y."/>
            <person name="Nakamura Y."/>
            <person name="Ichinomiya M."/>
            <person name="Saitoh K."/>
            <person name="Sato N."/>
            <person name="Blanc-Mathieu R."/>
            <person name="Endo H."/>
            <person name="Kuwata A."/>
            <person name="Ogata H."/>
        </authorList>
    </citation>
    <scope>NUCLEOTIDE SEQUENCE</scope>
</reference>
<dbReference type="Pfam" id="PF00498">
    <property type="entry name" value="FHA"/>
    <property type="match status" value="1"/>
</dbReference>
<organism evidence="3 4">
    <name type="scientific">Triparma retinervis</name>
    <dbReference type="NCBI Taxonomy" id="2557542"/>
    <lineage>
        <taxon>Eukaryota</taxon>
        <taxon>Sar</taxon>
        <taxon>Stramenopiles</taxon>
        <taxon>Ochrophyta</taxon>
        <taxon>Bolidophyceae</taxon>
        <taxon>Parmales</taxon>
        <taxon>Triparmaceae</taxon>
        <taxon>Triparma</taxon>
    </lineage>
</organism>
<feature type="domain" description="FHA" evidence="2">
    <location>
        <begin position="55"/>
        <end position="105"/>
    </location>
</feature>
<evidence type="ECO:0000313" key="3">
    <source>
        <dbReference type="EMBL" id="GMH64109.1"/>
    </source>
</evidence>
<dbReference type="PANTHER" id="PTHR23308">
    <property type="entry name" value="NUCLEAR INHIBITOR OF PROTEIN PHOSPHATASE-1"/>
    <property type="match status" value="1"/>
</dbReference>
<name>A0A9W7A1C6_9STRA</name>
<evidence type="ECO:0000313" key="4">
    <source>
        <dbReference type="Proteomes" id="UP001165082"/>
    </source>
</evidence>
<comment type="caution">
    <text evidence="3">The sequence shown here is derived from an EMBL/GenBank/DDBJ whole genome shotgun (WGS) entry which is preliminary data.</text>
</comment>
<dbReference type="InterPro" id="IPR050923">
    <property type="entry name" value="Cell_Proc_Reg/RNA_Proc"/>
</dbReference>
<dbReference type="Proteomes" id="UP001165082">
    <property type="component" value="Unassembled WGS sequence"/>
</dbReference>
<dbReference type="OrthoDB" id="44230at2759"/>
<dbReference type="InterPro" id="IPR008984">
    <property type="entry name" value="SMAD_FHA_dom_sf"/>
</dbReference>
<evidence type="ECO:0000259" key="2">
    <source>
        <dbReference type="PROSITE" id="PS50006"/>
    </source>
</evidence>
<feature type="region of interest" description="Disordered" evidence="1">
    <location>
        <begin position="292"/>
        <end position="350"/>
    </location>
</feature>
<dbReference type="SMART" id="SM00240">
    <property type="entry name" value="FHA"/>
    <property type="match status" value="1"/>
</dbReference>
<proteinExistence type="predicted"/>
<keyword evidence="4" id="KW-1185">Reference proteome</keyword>
<accession>A0A9W7A1C6</accession>
<feature type="compositionally biased region" description="Basic and acidic residues" evidence="1">
    <location>
        <begin position="221"/>
        <end position="232"/>
    </location>
</feature>
<protein>
    <recommendedName>
        <fullName evidence="2">FHA domain-containing protein</fullName>
    </recommendedName>
</protein>
<dbReference type="Gene3D" id="2.60.200.20">
    <property type="match status" value="1"/>
</dbReference>